<dbReference type="PANTHER" id="PTHR33930:SF8">
    <property type="entry name" value="4-CARBOXYMUCONOLACTONE DECARBOXYLASE"/>
    <property type="match status" value="1"/>
</dbReference>
<dbReference type="STRING" id="889306.KP78_29120"/>
<name>A0A0C2VMY9_9BACL</name>
<sequence>MSNSLYQKENLKSLNQLKNLVPNQLHAFSEFNSNVLKEGALTRKEKELIAIAIAHVTECPYCIDIHTRSAKSEGATLEELVEAVFVVSGVEAGGVVSHSTHITNALNPDADDALYGRSNLKNINYLKKGSPDGYKAYSEFSSSVMKEGQLSTKFKEIIAVAVAHATQCPYCIEIHVKNAEKNGASHEELSEAILVASALLAGGSYAHITNLIQAYND</sequence>
<dbReference type="AlphaFoldDB" id="A0A0C2VMY9"/>
<organism evidence="2 3">
    <name type="scientific">Jeotgalibacillus soli</name>
    <dbReference type="NCBI Taxonomy" id="889306"/>
    <lineage>
        <taxon>Bacteria</taxon>
        <taxon>Bacillati</taxon>
        <taxon>Bacillota</taxon>
        <taxon>Bacilli</taxon>
        <taxon>Bacillales</taxon>
        <taxon>Caryophanaceae</taxon>
        <taxon>Jeotgalibacillus</taxon>
    </lineage>
</organism>
<reference evidence="2 3" key="1">
    <citation type="submission" date="2015-01" db="EMBL/GenBank/DDBJ databases">
        <title>Genome sequencing of Jeotgalibacillus soli.</title>
        <authorList>
            <person name="Goh K.M."/>
            <person name="Chan K.-G."/>
            <person name="Yaakop A.S."/>
            <person name="Ee R."/>
            <person name="Gan H.M."/>
            <person name="Chan C.S."/>
        </authorList>
    </citation>
    <scope>NUCLEOTIDE SEQUENCE [LARGE SCALE GENOMIC DNA]</scope>
    <source>
        <strain evidence="2 3">P9</strain>
    </source>
</reference>
<dbReference type="InterPro" id="IPR003779">
    <property type="entry name" value="CMD-like"/>
</dbReference>
<dbReference type="Pfam" id="PF02627">
    <property type="entry name" value="CMD"/>
    <property type="match status" value="2"/>
</dbReference>
<dbReference type="SUPFAM" id="SSF69118">
    <property type="entry name" value="AhpD-like"/>
    <property type="match status" value="2"/>
</dbReference>
<dbReference type="RefSeq" id="WP_041089695.1">
    <property type="nucleotide sequence ID" value="NZ_JXRP01000018.1"/>
</dbReference>
<feature type="domain" description="Carboxymuconolactone decarboxylase-like" evidence="1">
    <location>
        <begin position="131"/>
        <end position="206"/>
    </location>
</feature>
<keyword evidence="2" id="KW-0575">Peroxidase</keyword>
<keyword evidence="3" id="KW-1185">Reference proteome</keyword>
<comment type="caution">
    <text evidence="2">The sequence shown here is derived from an EMBL/GenBank/DDBJ whole genome shotgun (WGS) entry which is preliminary data.</text>
</comment>
<dbReference type="Gene3D" id="1.20.1290.10">
    <property type="entry name" value="AhpD-like"/>
    <property type="match status" value="2"/>
</dbReference>
<dbReference type="InterPro" id="IPR029032">
    <property type="entry name" value="AhpD-like"/>
</dbReference>
<dbReference type="GO" id="GO:0051920">
    <property type="term" value="F:peroxiredoxin activity"/>
    <property type="evidence" value="ECO:0007669"/>
    <property type="project" value="InterPro"/>
</dbReference>
<dbReference type="PANTHER" id="PTHR33930">
    <property type="entry name" value="ALKYL HYDROPEROXIDE REDUCTASE AHPD"/>
    <property type="match status" value="1"/>
</dbReference>
<evidence type="ECO:0000259" key="1">
    <source>
        <dbReference type="Pfam" id="PF02627"/>
    </source>
</evidence>
<accession>A0A0C2VMY9</accession>
<dbReference type="NCBIfam" id="TIGR00778">
    <property type="entry name" value="ahpD_dom"/>
    <property type="match status" value="2"/>
</dbReference>
<gene>
    <name evidence="2" type="ORF">KP78_29120</name>
</gene>
<proteinExistence type="predicted"/>
<dbReference type="PATRIC" id="fig|889306.3.peg.2925"/>
<evidence type="ECO:0000313" key="3">
    <source>
        <dbReference type="Proteomes" id="UP000031938"/>
    </source>
</evidence>
<dbReference type="OrthoDB" id="9806086at2"/>
<dbReference type="InterPro" id="IPR004675">
    <property type="entry name" value="AhpD_core"/>
</dbReference>
<feature type="domain" description="Carboxymuconolactone decarboxylase-like" evidence="1">
    <location>
        <begin position="25"/>
        <end position="102"/>
    </location>
</feature>
<protein>
    <submittedName>
        <fullName evidence="2">Alkylhydroperoxidase</fullName>
    </submittedName>
</protein>
<evidence type="ECO:0000313" key="2">
    <source>
        <dbReference type="EMBL" id="KIL45368.1"/>
    </source>
</evidence>
<dbReference type="EMBL" id="JXRP01000018">
    <property type="protein sequence ID" value="KIL45368.1"/>
    <property type="molecule type" value="Genomic_DNA"/>
</dbReference>
<dbReference type="Proteomes" id="UP000031938">
    <property type="component" value="Unassembled WGS sequence"/>
</dbReference>
<keyword evidence="2" id="KW-0560">Oxidoreductase</keyword>